<dbReference type="InterPro" id="IPR003439">
    <property type="entry name" value="ABC_transporter-like_ATP-bd"/>
</dbReference>
<keyword evidence="3" id="KW-0547">Nucleotide-binding</keyword>
<keyword evidence="4 6" id="KW-0067">ATP-binding</keyword>
<dbReference type="AlphaFoldDB" id="A0A9W6MNZ3"/>
<dbReference type="GO" id="GO:0016887">
    <property type="term" value="F:ATP hydrolysis activity"/>
    <property type="evidence" value="ECO:0007669"/>
    <property type="project" value="InterPro"/>
</dbReference>
<keyword evidence="7" id="KW-1185">Reference proteome</keyword>
<dbReference type="InterPro" id="IPR003593">
    <property type="entry name" value="AAA+_ATPase"/>
</dbReference>
<dbReference type="PROSITE" id="PS50893">
    <property type="entry name" value="ABC_TRANSPORTER_2"/>
    <property type="match status" value="1"/>
</dbReference>
<evidence type="ECO:0000313" key="7">
    <source>
        <dbReference type="Proteomes" id="UP001143486"/>
    </source>
</evidence>
<evidence type="ECO:0000256" key="4">
    <source>
        <dbReference type="ARBA" id="ARBA00022840"/>
    </source>
</evidence>
<comment type="similarity">
    <text evidence="1">Belongs to the ABC transporter superfamily.</text>
</comment>
<dbReference type="Proteomes" id="UP001143486">
    <property type="component" value="Unassembled WGS sequence"/>
</dbReference>
<dbReference type="PROSITE" id="PS00211">
    <property type="entry name" value="ABC_TRANSPORTER_1"/>
    <property type="match status" value="1"/>
</dbReference>
<evidence type="ECO:0000256" key="3">
    <source>
        <dbReference type="ARBA" id="ARBA00022741"/>
    </source>
</evidence>
<keyword evidence="2" id="KW-0813">Transport</keyword>
<dbReference type="SUPFAM" id="SSF52540">
    <property type="entry name" value="P-loop containing nucleoside triphosphate hydrolases"/>
    <property type="match status" value="1"/>
</dbReference>
<comment type="caution">
    <text evidence="6">The sequence shown here is derived from an EMBL/GenBank/DDBJ whole genome shotgun (WGS) entry which is preliminary data.</text>
</comment>
<evidence type="ECO:0000256" key="1">
    <source>
        <dbReference type="ARBA" id="ARBA00005417"/>
    </source>
</evidence>
<reference evidence="6" key="2">
    <citation type="submission" date="2023-01" db="EMBL/GenBank/DDBJ databases">
        <authorList>
            <person name="Sun Q."/>
            <person name="Evtushenko L."/>
        </authorList>
    </citation>
    <scope>NUCLEOTIDE SEQUENCE</scope>
    <source>
        <strain evidence="6">VKM B-1513</strain>
    </source>
</reference>
<dbReference type="Gene3D" id="3.40.50.300">
    <property type="entry name" value="P-loop containing nucleotide triphosphate hydrolases"/>
    <property type="match status" value="1"/>
</dbReference>
<dbReference type="InterPro" id="IPR017871">
    <property type="entry name" value="ABC_transporter-like_CS"/>
</dbReference>
<dbReference type="InterPro" id="IPR027417">
    <property type="entry name" value="P-loop_NTPase"/>
</dbReference>
<evidence type="ECO:0000259" key="5">
    <source>
        <dbReference type="PROSITE" id="PS50893"/>
    </source>
</evidence>
<dbReference type="PANTHER" id="PTHR43335">
    <property type="entry name" value="ABC TRANSPORTER, ATP-BINDING PROTEIN"/>
    <property type="match status" value="1"/>
</dbReference>
<gene>
    <name evidence="6" type="ORF">GCM10017621_21100</name>
</gene>
<proteinExistence type="inferred from homology"/>
<evidence type="ECO:0000313" key="6">
    <source>
        <dbReference type="EMBL" id="GLK52602.1"/>
    </source>
</evidence>
<dbReference type="EMBL" id="BSFE01000005">
    <property type="protein sequence ID" value="GLK52602.1"/>
    <property type="molecule type" value="Genomic_DNA"/>
</dbReference>
<accession>A0A9W6MNZ3</accession>
<sequence>MLFNTGGSPGGAPLVSQDTTLRGIMSETILALDGVSKTFNGKPAVRDVSFSVERGQITGFLGPNGAGKTTSLRMSLGILTPDRGTVSLFGGPPRPAALDRVGFLPEERGIYRKMKVIDVIVFFARLKGVAPAEARRRGLQMLEEFGLAEVAESKVKTLSKGMAQKVQIISTLVHEPEFIILDEPFSGLDPVNQNALEQVVRRQAEAGRTVLFSTHVMEHAERLCDKIVLIAKGRKAFDGTVAEALGQVPRRVTLEIVSDHDLSRVLAGKGEVHRETRGEHEVWIVDLGPGVDAQDILKACVDADVKLTRFEPVRAHLHDAFVHLVGREAAAPEAETV</sequence>
<name>A0A9W6MNZ3_9PROT</name>
<dbReference type="GO" id="GO:0005524">
    <property type="term" value="F:ATP binding"/>
    <property type="evidence" value="ECO:0007669"/>
    <property type="project" value="UniProtKB-KW"/>
</dbReference>
<evidence type="ECO:0000256" key="2">
    <source>
        <dbReference type="ARBA" id="ARBA00022448"/>
    </source>
</evidence>
<dbReference type="SMART" id="SM00382">
    <property type="entry name" value="AAA"/>
    <property type="match status" value="1"/>
</dbReference>
<organism evidence="6 7">
    <name type="scientific">Maricaulis virginensis</name>
    <dbReference type="NCBI Taxonomy" id="144022"/>
    <lineage>
        <taxon>Bacteria</taxon>
        <taxon>Pseudomonadati</taxon>
        <taxon>Pseudomonadota</taxon>
        <taxon>Alphaproteobacteria</taxon>
        <taxon>Maricaulales</taxon>
        <taxon>Maricaulaceae</taxon>
        <taxon>Maricaulis</taxon>
    </lineage>
</organism>
<protein>
    <submittedName>
        <fullName evidence="6">ABC transporter ATP-binding protein</fullName>
    </submittedName>
</protein>
<feature type="domain" description="ABC transporter" evidence="5">
    <location>
        <begin position="30"/>
        <end position="257"/>
    </location>
</feature>
<dbReference type="Pfam" id="PF00005">
    <property type="entry name" value="ABC_tran"/>
    <property type="match status" value="1"/>
</dbReference>
<reference evidence="6" key="1">
    <citation type="journal article" date="2014" name="Int. J. Syst. Evol. Microbiol.">
        <title>Complete genome sequence of Corynebacterium casei LMG S-19264T (=DSM 44701T), isolated from a smear-ripened cheese.</title>
        <authorList>
            <consortium name="US DOE Joint Genome Institute (JGI-PGF)"/>
            <person name="Walter F."/>
            <person name="Albersmeier A."/>
            <person name="Kalinowski J."/>
            <person name="Ruckert C."/>
        </authorList>
    </citation>
    <scope>NUCLEOTIDE SEQUENCE</scope>
    <source>
        <strain evidence="6">VKM B-1513</strain>
    </source>
</reference>